<keyword evidence="1" id="KW-0472">Membrane</keyword>
<keyword evidence="1" id="KW-0812">Transmembrane</keyword>
<keyword evidence="1" id="KW-1133">Transmembrane helix</keyword>
<sequence>MTCWRSPVLIPTYAWLSERMVKGKPCCCISELNLSLVFYYYYLFFIFIYL</sequence>
<evidence type="ECO:0000256" key="1">
    <source>
        <dbReference type="SAM" id="Phobius"/>
    </source>
</evidence>
<dbReference type="EMBL" id="GBXM01067226">
    <property type="protein sequence ID" value="JAH41351.1"/>
    <property type="molecule type" value="Transcribed_RNA"/>
</dbReference>
<reference evidence="2" key="1">
    <citation type="submission" date="2014-11" db="EMBL/GenBank/DDBJ databases">
        <authorList>
            <person name="Amaro Gonzalez C."/>
        </authorList>
    </citation>
    <scope>NUCLEOTIDE SEQUENCE</scope>
</reference>
<feature type="transmembrane region" description="Helical" evidence="1">
    <location>
        <begin position="26"/>
        <end position="49"/>
    </location>
</feature>
<evidence type="ECO:0000313" key="2">
    <source>
        <dbReference type="EMBL" id="JAH41351.1"/>
    </source>
</evidence>
<accession>A0A0E9SJ77</accession>
<organism evidence="2">
    <name type="scientific">Anguilla anguilla</name>
    <name type="common">European freshwater eel</name>
    <name type="synonym">Muraena anguilla</name>
    <dbReference type="NCBI Taxonomy" id="7936"/>
    <lineage>
        <taxon>Eukaryota</taxon>
        <taxon>Metazoa</taxon>
        <taxon>Chordata</taxon>
        <taxon>Craniata</taxon>
        <taxon>Vertebrata</taxon>
        <taxon>Euteleostomi</taxon>
        <taxon>Actinopterygii</taxon>
        <taxon>Neopterygii</taxon>
        <taxon>Teleostei</taxon>
        <taxon>Anguilliformes</taxon>
        <taxon>Anguillidae</taxon>
        <taxon>Anguilla</taxon>
    </lineage>
</organism>
<reference evidence="2" key="2">
    <citation type="journal article" date="2015" name="Fish Shellfish Immunol.">
        <title>Early steps in the European eel (Anguilla anguilla)-Vibrio vulnificus interaction in the gills: Role of the RtxA13 toxin.</title>
        <authorList>
            <person name="Callol A."/>
            <person name="Pajuelo D."/>
            <person name="Ebbesson L."/>
            <person name="Teles M."/>
            <person name="MacKenzie S."/>
            <person name="Amaro C."/>
        </authorList>
    </citation>
    <scope>NUCLEOTIDE SEQUENCE</scope>
</reference>
<protein>
    <submittedName>
        <fullName evidence="2">Uncharacterized protein</fullName>
    </submittedName>
</protein>
<name>A0A0E9SJ77_ANGAN</name>
<dbReference type="AlphaFoldDB" id="A0A0E9SJ77"/>
<proteinExistence type="predicted"/>